<dbReference type="RefSeq" id="WP_153500776.1">
    <property type="nucleotide sequence ID" value="NZ_JBMZXE010000023.1"/>
</dbReference>
<keyword evidence="1" id="KW-0472">Membrane</keyword>
<organism evidence="2 3">
    <name type="scientific">Alcanivorax sediminis</name>
    <dbReference type="NCBI Taxonomy" id="2663008"/>
    <lineage>
        <taxon>Bacteria</taxon>
        <taxon>Pseudomonadati</taxon>
        <taxon>Pseudomonadota</taxon>
        <taxon>Gammaproteobacteria</taxon>
        <taxon>Oceanospirillales</taxon>
        <taxon>Alcanivoracaceae</taxon>
        <taxon>Alcanivorax</taxon>
    </lineage>
</organism>
<feature type="transmembrane region" description="Helical" evidence="1">
    <location>
        <begin position="23"/>
        <end position="44"/>
    </location>
</feature>
<evidence type="ECO:0000313" key="3">
    <source>
        <dbReference type="Proteomes" id="UP000469421"/>
    </source>
</evidence>
<evidence type="ECO:0000313" key="2">
    <source>
        <dbReference type="EMBL" id="MQX53438.1"/>
    </source>
</evidence>
<accession>A0A6N7LSM7</accession>
<comment type="caution">
    <text evidence="2">The sequence shown here is derived from an EMBL/GenBank/DDBJ whole genome shotgun (WGS) entry which is preliminary data.</text>
</comment>
<reference evidence="2 3" key="1">
    <citation type="submission" date="2019-10" db="EMBL/GenBank/DDBJ databases">
        <title>Alcanivorax sp.PA15-N-34 draft genome sequence.</title>
        <authorList>
            <person name="Liao X."/>
            <person name="Shao Z."/>
        </authorList>
    </citation>
    <scope>NUCLEOTIDE SEQUENCE [LARGE SCALE GENOMIC DNA]</scope>
    <source>
        <strain evidence="2 3">PA15-N-34</strain>
    </source>
</reference>
<dbReference type="Proteomes" id="UP000469421">
    <property type="component" value="Unassembled WGS sequence"/>
</dbReference>
<dbReference type="EMBL" id="WIRE01000001">
    <property type="protein sequence ID" value="MQX53438.1"/>
    <property type="molecule type" value="Genomic_DNA"/>
</dbReference>
<dbReference type="AlphaFoldDB" id="A0A6N7LSM7"/>
<evidence type="ECO:0000256" key="1">
    <source>
        <dbReference type="SAM" id="Phobius"/>
    </source>
</evidence>
<proteinExistence type="predicted"/>
<sequence>MAKPEPSQLPRETEPLPKTAKPALLFLLFLAGVVSFIALASYLVDRAIYG</sequence>
<protein>
    <submittedName>
        <fullName evidence="2">Uncharacterized protein</fullName>
    </submittedName>
</protein>
<gene>
    <name evidence="2" type="ORF">GFN93_09270</name>
</gene>
<keyword evidence="3" id="KW-1185">Reference proteome</keyword>
<keyword evidence="1" id="KW-1133">Transmembrane helix</keyword>
<keyword evidence="1" id="KW-0812">Transmembrane</keyword>
<name>A0A6N7LSM7_9GAMM</name>